<dbReference type="InterPro" id="IPR058163">
    <property type="entry name" value="LysR-type_TF_proteobact-type"/>
</dbReference>
<dbReference type="SUPFAM" id="SSF46785">
    <property type="entry name" value="Winged helix' DNA-binding domain"/>
    <property type="match status" value="1"/>
</dbReference>
<dbReference type="Pfam" id="PF03466">
    <property type="entry name" value="LysR_substrate"/>
    <property type="match status" value="1"/>
</dbReference>
<dbReference type="FunFam" id="1.10.10.10:FF:000001">
    <property type="entry name" value="LysR family transcriptional regulator"/>
    <property type="match status" value="1"/>
</dbReference>
<dbReference type="Gene3D" id="3.40.190.290">
    <property type="match status" value="1"/>
</dbReference>
<evidence type="ECO:0000256" key="3">
    <source>
        <dbReference type="ARBA" id="ARBA00023125"/>
    </source>
</evidence>
<dbReference type="Proteomes" id="UP000192656">
    <property type="component" value="Unassembled WGS sequence"/>
</dbReference>
<dbReference type="PANTHER" id="PTHR30537">
    <property type="entry name" value="HTH-TYPE TRANSCRIPTIONAL REGULATOR"/>
    <property type="match status" value="1"/>
</dbReference>
<evidence type="ECO:0000256" key="1">
    <source>
        <dbReference type="ARBA" id="ARBA00009437"/>
    </source>
</evidence>
<evidence type="ECO:0000256" key="4">
    <source>
        <dbReference type="ARBA" id="ARBA00023163"/>
    </source>
</evidence>
<dbReference type="InterPro" id="IPR005119">
    <property type="entry name" value="LysR_subst-bd"/>
</dbReference>
<dbReference type="STRING" id="937218.SAMN06297251_105182"/>
<comment type="similarity">
    <text evidence="1">Belongs to the LysR transcriptional regulatory family.</text>
</comment>
<dbReference type="Gene3D" id="1.10.10.10">
    <property type="entry name" value="Winged helix-like DNA-binding domain superfamily/Winged helix DNA-binding domain"/>
    <property type="match status" value="1"/>
</dbReference>
<dbReference type="CDD" id="cd08422">
    <property type="entry name" value="PBP2_CrgA_like"/>
    <property type="match status" value="1"/>
</dbReference>
<dbReference type="PANTHER" id="PTHR30537:SF5">
    <property type="entry name" value="HTH-TYPE TRANSCRIPTIONAL ACTIVATOR TTDR-RELATED"/>
    <property type="match status" value="1"/>
</dbReference>
<protein>
    <submittedName>
        <fullName evidence="6">DNA-binding transcriptional regulator, LysR family</fullName>
    </submittedName>
</protein>
<keyword evidence="4" id="KW-0804">Transcription</keyword>
<organism evidence="6 7">
    <name type="scientific">Fulvimarina manganoxydans</name>
    <dbReference type="NCBI Taxonomy" id="937218"/>
    <lineage>
        <taxon>Bacteria</taxon>
        <taxon>Pseudomonadati</taxon>
        <taxon>Pseudomonadota</taxon>
        <taxon>Alphaproteobacteria</taxon>
        <taxon>Hyphomicrobiales</taxon>
        <taxon>Aurantimonadaceae</taxon>
        <taxon>Fulvimarina</taxon>
    </lineage>
</organism>
<proteinExistence type="inferred from homology"/>
<dbReference type="InterPro" id="IPR036388">
    <property type="entry name" value="WH-like_DNA-bd_sf"/>
</dbReference>
<evidence type="ECO:0000259" key="5">
    <source>
        <dbReference type="PROSITE" id="PS50931"/>
    </source>
</evidence>
<keyword evidence="7" id="KW-1185">Reference proteome</keyword>
<accession>A0A1W2B063</accession>
<dbReference type="SUPFAM" id="SSF53850">
    <property type="entry name" value="Periplasmic binding protein-like II"/>
    <property type="match status" value="1"/>
</dbReference>
<keyword evidence="3 6" id="KW-0238">DNA-binding</keyword>
<dbReference type="GO" id="GO:0003677">
    <property type="term" value="F:DNA binding"/>
    <property type="evidence" value="ECO:0007669"/>
    <property type="project" value="UniProtKB-KW"/>
</dbReference>
<dbReference type="PROSITE" id="PS50931">
    <property type="entry name" value="HTH_LYSR"/>
    <property type="match status" value="1"/>
</dbReference>
<dbReference type="GO" id="GO:0003700">
    <property type="term" value="F:DNA-binding transcription factor activity"/>
    <property type="evidence" value="ECO:0007669"/>
    <property type="project" value="InterPro"/>
</dbReference>
<keyword evidence="2" id="KW-0805">Transcription regulation</keyword>
<evidence type="ECO:0000313" key="7">
    <source>
        <dbReference type="Proteomes" id="UP000192656"/>
    </source>
</evidence>
<reference evidence="6 7" key="1">
    <citation type="submission" date="2017-04" db="EMBL/GenBank/DDBJ databases">
        <authorList>
            <person name="Afonso C.L."/>
            <person name="Miller P.J."/>
            <person name="Scott M.A."/>
            <person name="Spackman E."/>
            <person name="Goraichik I."/>
            <person name="Dimitrov K.M."/>
            <person name="Suarez D.L."/>
            <person name="Swayne D.E."/>
        </authorList>
    </citation>
    <scope>NUCLEOTIDE SEQUENCE [LARGE SCALE GENOMIC DNA]</scope>
    <source>
        <strain evidence="6 7">CGMCC 1.10972</strain>
    </source>
</reference>
<dbReference type="InterPro" id="IPR036390">
    <property type="entry name" value="WH_DNA-bd_sf"/>
</dbReference>
<dbReference type="Pfam" id="PF00126">
    <property type="entry name" value="HTH_1"/>
    <property type="match status" value="1"/>
</dbReference>
<dbReference type="AlphaFoldDB" id="A0A1W2B063"/>
<feature type="domain" description="HTH lysR-type" evidence="5">
    <location>
        <begin position="19"/>
        <end position="76"/>
    </location>
</feature>
<gene>
    <name evidence="6" type="ORF">SAMN06297251_105182</name>
</gene>
<dbReference type="EMBL" id="FWXR01000005">
    <property type="protein sequence ID" value="SMC65818.1"/>
    <property type="molecule type" value="Genomic_DNA"/>
</dbReference>
<evidence type="ECO:0000256" key="2">
    <source>
        <dbReference type="ARBA" id="ARBA00023015"/>
    </source>
</evidence>
<name>A0A1W2B063_9HYPH</name>
<evidence type="ECO:0000313" key="6">
    <source>
        <dbReference type="EMBL" id="SMC65818.1"/>
    </source>
</evidence>
<dbReference type="InterPro" id="IPR000847">
    <property type="entry name" value="LysR_HTH_N"/>
</dbReference>
<sequence length="322" mass="35050">MDEGVGSGEDDASCEGAMDTLTRIRAFIAVIENEGFSAAARKTGRSKALLSKYVRELEDEIGVLLINRTTRQIALTAAGEVYMARAGQILSDLECLTEKAREATGEVKGTIRVTAARTFGDAELGLSLVDFAKAHPDIGLDINLDDGFVDLVNEGFDVAIRMTRLADSAMIARRLASLDFSIVASPDLLKRLGRPTHPSQVANYPAIIDSNSRLFSAWMFRDPETGQSMPVNVSGQFTVNSPMTVRAAALAGLGVALSPTFVVRKEIENGSLVPILEDFMSSEAGIYAVFPHRRHLPARVRLFVDFMADWFRRHDLGLTNEG</sequence>